<feature type="region of interest" description="Disordered" evidence="1">
    <location>
        <begin position="1"/>
        <end position="41"/>
    </location>
</feature>
<reference evidence="2" key="2">
    <citation type="submission" date="2021-02" db="EMBL/GenBank/DDBJ databases">
        <authorList>
            <person name="Kimball J.A."/>
            <person name="Haas M.W."/>
            <person name="Macchietto M."/>
            <person name="Kono T."/>
            <person name="Duquette J."/>
            <person name="Shao M."/>
        </authorList>
    </citation>
    <scope>NUCLEOTIDE SEQUENCE</scope>
    <source>
        <tissue evidence="2">Fresh leaf tissue</tissue>
    </source>
</reference>
<protein>
    <submittedName>
        <fullName evidence="2">Uncharacterized protein</fullName>
    </submittedName>
</protein>
<dbReference type="EMBL" id="JAAALK010000086">
    <property type="protein sequence ID" value="KAG8082268.1"/>
    <property type="molecule type" value="Genomic_DNA"/>
</dbReference>
<accession>A0A8J5TFX6</accession>
<evidence type="ECO:0000313" key="2">
    <source>
        <dbReference type="EMBL" id="KAG8082268.1"/>
    </source>
</evidence>
<dbReference type="AlphaFoldDB" id="A0A8J5TFX6"/>
<organism evidence="2 3">
    <name type="scientific">Zizania palustris</name>
    <name type="common">Northern wild rice</name>
    <dbReference type="NCBI Taxonomy" id="103762"/>
    <lineage>
        <taxon>Eukaryota</taxon>
        <taxon>Viridiplantae</taxon>
        <taxon>Streptophyta</taxon>
        <taxon>Embryophyta</taxon>
        <taxon>Tracheophyta</taxon>
        <taxon>Spermatophyta</taxon>
        <taxon>Magnoliopsida</taxon>
        <taxon>Liliopsida</taxon>
        <taxon>Poales</taxon>
        <taxon>Poaceae</taxon>
        <taxon>BOP clade</taxon>
        <taxon>Oryzoideae</taxon>
        <taxon>Oryzeae</taxon>
        <taxon>Zizaniinae</taxon>
        <taxon>Zizania</taxon>
    </lineage>
</organism>
<comment type="caution">
    <text evidence="2">The sequence shown here is derived from an EMBL/GenBank/DDBJ whole genome shotgun (WGS) entry which is preliminary data.</text>
</comment>
<feature type="compositionally biased region" description="Pro residues" evidence="1">
    <location>
        <begin position="83"/>
        <end position="101"/>
    </location>
</feature>
<gene>
    <name evidence="2" type="ORF">GUJ93_ZPchr0014g47398</name>
</gene>
<keyword evidence="3" id="KW-1185">Reference proteome</keyword>
<feature type="region of interest" description="Disordered" evidence="1">
    <location>
        <begin position="81"/>
        <end position="116"/>
    </location>
</feature>
<sequence length="116" mass="12386">MPHTWKSKSNESTKPPLITATPGGPRCYPTNRLCSSPPRTNTDRLRKAVLSNPRLCPVPDAPPYPRFSTAVPGTLCGHTIVPSMPPPPHTAMSSVPPPPFHPLRSAADPAPTSPKP</sequence>
<evidence type="ECO:0000256" key="1">
    <source>
        <dbReference type="SAM" id="MobiDB-lite"/>
    </source>
</evidence>
<name>A0A8J5TFX6_ZIZPA</name>
<reference evidence="2" key="1">
    <citation type="journal article" date="2021" name="bioRxiv">
        <title>Whole Genome Assembly and Annotation of Northern Wild Rice, Zizania palustris L., Supports a Whole Genome Duplication in the Zizania Genus.</title>
        <authorList>
            <person name="Haas M."/>
            <person name="Kono T."/>
            <person name="Macchietto M."/>
            <person name="Millas R."/>
            <person name="McGilp L."/>
            <person name="Shao M."/>
            <person name="Duquette J."/>
            <person name="Hirsch C.N."/>
            <person name="Kimball J."/>
        </authorList>
    </citation>
    <scope>NUCLEOTIDE SEQUENCE</scope>
    <source>
        <tissue evidence="2">Fresh leaf tissue</tissue>
    </source>
</reference>
<dbReference type="Proteomes" id="UP000729402">
    <property type="component" value="Unassembled WGS sequence"/>
</dbReference>
<evidence type="ECO:0000313" key="3">
    <source>
        <dbReference type="Proteomes" id="UP000729402"/>
    </source>
</evidence>
<proteinExistence type="predicted"/>